<reference evidence="3" key="1">
    <citation type="journal article" date="2019" name="Int. J. Syst. Evol. Microbiol.">
        <title>The Global Catalogue of Microorganisms (GCM) 10K type strain sequencing project: providing services to taxonomists for standard genome sequencing and annotation.</title>
        <authorList>
            <consortium name="The Broad Institute Genomics Platform"/>
            <consortium name="The Broad Institute Genome Sequencing Center for Infectious Disease"/>
            <person name="Wu L."/>
            <person name="Ma J."/>
        </authorList>
    </citation>
    <scope>NUCLEOTIDE SEQUENCE [LARGE SCALE GENOMIC DNA]</scope>
    <source>
        <strain evidence="3">CGMCC 4.7396</strain>
    </source>
</reference>
<sequence>MDNPPEPRYTQAEAYAPMEAAAADSIAALPDFPGCRERIWSELPATSGGIDVPGFTIVEITYVFSLPDSGTPLVRETYVDVLRKHWTSLGYTLTRDAVKEKADRTDRSLVAIRPDGIALWYWASGYTVLRVQSGPVAASEPEDIEYVPPSGGVMPGGRYDKVGRYFPDGIPADRDAVDPFDSPDSYEDDL</sequence>
<dbReference type="RefSeq" id="WP_387976161.1">
    <property type="nucleotide sequence ID" value="NZ_JBHRWO010000010.1"/>
</dbReference>
<accession>A0ABV7PZY7</accession>
<evidence type="ECO:0000313" key="2">
    <source>
        <dbReference type="EMBL" id="MFC3493576.1"/>
    </source>
</evidence>
<proteinExistence type="predicted"/>
<dbReference type="EMBL" id="JBHRWO010000010">
    <property type="protein sequence ID" value="MFC3493576.1"/>
    <property type="molecule type" value="Genomic_DNA"/>
</dbReference>
<feature type="region of interest" description="Disordered" evidence="1">
    <location>
        <begin position="170"/>
        <end position="190"/>
    </location>
</feature>
<name>A0ABV7PZY7_9ACTN</name>
<protein>
    <submittedName>
        <fullName evidence="2">Uncharacterized protein</fullName>
    </submittedName>
</protein>
<comment type="caution">
    <text evidence="2">The sequence shown here is derived from an EMBL/GenBank/DDBJ whole genome shotgun (WGS) entry which is preliminary data.</text>
</comment>
<evidence type="ECO:0000313" key="3">
    <source>
        <dbReference type="Proteomes" id="UP001595712"/>
    </source>
</evidence>
<keyword evidence="3" id="KW-1185">Reference proteome</keyword>
<evidence type="ECO:0000256" key="1">
    <source>
        <dbReference type="SAM" id="MobiDB-lite"/>
    </source>
</evidence>
<dbReference type="Proteomes" id="UP001595712">
    <property type="component" value="Unassembled WGS sequence"/>
</dbReference>
<gene>
    <name evidence="2" type="ORF">ACFO8M_13940</name>
</gene>
<organism evidence="2 3">
    <name type="scientific">Glycomyces rhizosphaerae</name>
    <dbReference type="NCBI Taxonomy" id="2054422"/>
    <lineage>
        <taxon>Bacteria</taxon>
        <taxon>Bacillati</taxon>
        <taxon>Actinomycetota</taxon>
        <taxon>Actinomycetes</taxon>
        <taxon>Glycomycetales</taxon>
        <taxon>Glycomycetaceae</taxon>
        <taxon>Glycomyces</taxon>
    </lineage>
</organism>